<gene>
    <name evidence="2" type="ORF">AAFF_G00313320</name>
</gene>
<sequence length="148" mass="15774">MRQGLCAATCRPPGLAGHAGSRRVVNIPLPYETHQGRRGAERPTDGRPRIHTPEELRPARRLMLTAEAKTNTPAGPNVRLANIPHLPHLIRCGSSPLAHRPVSGGMSRRAPQPHAEVQDGAVHPSISAAAEALINQSAVRGDEASSRP</sequence>
<protein>
    <submittedName>
        <fullName evidence="2">Uncharacterized protein</fullName>
    </submittedName>
</protein>
<reference evidence="2" key="1">
    <citation type="journal article" date="2023" name="Science">
        <title>Genome structures resolve the early diversification of teleost fishes.</title>
        <authorList>
            <person name="Parey E."/>
            <person name="Louis A."/>
            <person name="Montfort J."/>
            <person name="Bouchez O."/>
            <person name="Roques C."/>
            <person name="Iampietro C."/>
            <person name="Lluch J."/>
            <person name="Castinel A."/>
            <person name="Donnadieu C."/>
            <person name="Desvignes T."/>
            <person name="Floi Bucao C."/>
            <person name="Jouanno E."/>
            <person name="Wen M."/>
            <person name="Mejri S."/>
            <person name="Dirks R."/>
            <person name="Jansen H."/>
            <person name="Henkel C."/>
            <person name="Chen W.J."/>
            <person name="Zahm M."/>
            <person name="Cabau C."/>
            <person name="Klopp C."/>
            <person name="Thompson A.W."/>
            <person name="Robinson-Rechavi M."/>
            <person name="Braasch I."/>
            <person name="Lecointre G."/>
            <person name="Bobe J."/>
            <person name="Postlethwait J.H."/>
            <person name="Berthelot C."/>
            <person name="Roest Crollius H."/>
            <person name="Guiguen Y."/>
        </authorList>
    </citation>
    <scope>NUCLEOTIDE SEQUENCE</scope>
    <source>
        <strain evidence="2">NC1722</strain>
    </source>
</reference>
<feature type="compositionally biased region" description="Basic and acidic residues" evidence="1">
    <location>
        <begin position="34"/>
        <end position="52"/>
    </location>
</feature>
<accession>A0AAD7SNU7</accession>
<dbReference type="AlphaFoldDB" id="A0AAD7SNU7"/>
<evidence type="ECO:0000256" key="1">
    <source>
        <dbReference type="SAM" id="MobiDB-lite"/>
    </source>
</evidence>
<organism evidence="2 3">
    <name type="scientific">Aldrovandia affinis</name>
    <dbReference type="NCBI Taxonomy" id="143900"/>
    <lineage>
        <taxon>Eukaryota</taxon>
        <taxon>Metazoa</taxon>
        <taxon>Chordata</taxon>
        <taxon>Craniata</taxon>
        <taxon>Vertebrata</taxon>
        <taxon>Euteleostomi</taxon>
        <taxon>Actinopterygii</taxon>
        <taxon>Neopterygii</taxon>
        <taxon>Teleostei</taxon>
        <taxon>Notacanthiformes</taxon>
        <taxon>Halosauridae</taxon>
        <taxon>Aldrovandia</taxon>
    </lineage>
</organism>
<dbReference type="Proteomes" id="UP001221898">
    <property type="component" value="Unassembled WGS sequence"/>
</dbReference>
<evidence type="ECO:0000313" key="3">
    <source>
        <dbReference type="Proteomes" id="UP001221898"/>
    </source>
</evidence>
<comment type="caution">
    <text evidence="2">The sequence shown here is derived from an EMBL/GenBank/DDBJ whole genome shotgun (WGS) entry which is preliminary data.</text>
</comment>
<dbReference type="EMBL" id="JAINUG010000046">
    <property type="protein sequence ID" value="KAJ8405895.1"/>
    <property type="molecule type" value="Genomic_DNA"/>
</dbReference>
<name>A0AAD7SNU7_9TELE</name>
<evidence type="ECO:0000313" key="2">
    <source>
        <dbReference type="EMBL" id="KAJ8405895.1"/>
    </source>
</evidence>
<feature type="region of interest" description="Disordered" evidence="1">
    <location>
        <begin position="33"/>
        <end position="52"/>
    </location>
</feature>
<proteinExistence type="predicted"/>
<feature type="region of interest" description="Disordered" evidence="1">
    <location>
        <begin position="94"/>
        <end position="121"/>
    </location>
</feature>
<keyword evidence="3" id="KW-1185">Reference proteome</keyword>